<dbReference type="AlphaFoldDB" id="A0A4C1VAZ8"/>
<dbReference type="EMBL" id="BGZK01000294">
    <property type="protein sequence ID" value="GBP34775.1"/>
    <property type="molecule type" value="Genomic_DNA"/>
</dbReference>
<protein>
    <submittedName>
        <fullName evidence="2">Uncharacterized protein</fullName>
    </submittedName>
</protein>
<comment type="caution">
    <text evidence="2">The sequence shown here is derived from an EMBL/GenBank/DDBJ whole genome shotgun (WGS) entry which is preliminary data.</text>
</comment>
<proteinExistence type="predicted"/>
<evidence type="ECO:0000313" key="2">
    <source>
        <dbReference type="EMBL" id="GBP34775.1"/>
    </source>
</evidence>
<dbReference type="Proteomes" id="UP000299102">
    <property type="component" value="Unassembled WGS sequence"/>
</dbReference>
<organism evidence="2 3">
    <name type="scientific">Eumeta variegata</name>
    <name type="common">Bagworm moth</name>
    <name type="synonym">Eumeta japonica</name>
    <dbReference type="NCBI Taxonomy" id="151549"/>
    <lineage>
        <taxon>Eukaryota</taxon>
        <taxon>Metazoa</taxon>
        <taxon>Ecdysozoa</taxon>
        <taxon>Arthropoda</taxon>
        <taxon>Hexapoda</taxon>
        <taxon>Insecta</taxon>
        <taxon>Pterygota</taxon>
        <taxon>Neoptera</taxon>
        <taxon>Endopterygota</taxon>
        <taxon>Lepidoptera</taxon>
        <taxon>Glossata</taxon>
        <taxon>Ditrysia</taxon>
        <taxon>Tineoidea</taxon>
        <taxon>Psychidae</taxon>
        <taxon>Oiketicinae</taxon>
        <taxon>Eumeta</taxon>
    </lineage>
</organism>
<sequence length="140" mass="15909">MQLYQLMLMKRMKIYPIYEDLSNVKLLERCVGGFTQNNNESYNELIWKITPKIVPCGNKVVEIAAYIAAEMFIEGTKSLLYFMSALRVSLGTVAHAYLETEDAQRAMISDMAQRQHQLDLSEANDTAEDPSYGLAIDDTM</sequence>
<dbReference type="OrthoDB" id="421276at2759"/>
<evidence type="ECO:0000313" key="3">
    <source>
        <dbReference type="Proteomes" id="UP000299102"/>
    </source>
</evidence>
<gene>
    <name evidence="2" type="ORF">EVAR_21839_1</name>
</gene>
<reference evidence="2 3" key="1">
    <citation type="journal article" date="2019" name="Commun. Biol.">
        <title>The bagworm genome reveals a unique fibroin gene that provides high tensile strength.</title>
        <authorList>
            <person name="Kono N."/>
            <person name="Nakamura H."/>
            <person name="Ohtoshi R."/>
            <person name="Tomita M."/>
            <person name="Numata K."/>
            <person name="Arakawa K."/>
        </authorList>
    </citation>
    <scope>NUCLEOTIDE SEQUENCE [LARGE SCALE GENOMIC DNA]</scope>
</reference>
<accession>A0A4C1VAZ8</accession>
<evidence type="ECO:0000256" key="1">
    <source>
        <dbReference type="SAM" id="MobiDB-lite"/>
    </source>
</evidence>
<name>A0A4C1VAZ8_EUMVA</name>
<feature type="region of interest" description="Disordered" evidence="1">
    <location>
        <begin position="120"/>
        <end position="140"/>
    </location>
</feature>
<keyword evidence="3" id="KW-1185">Reference proteome</keyword>